<dbReference type="Gene3D" id="3.40.50.410">
    <property type="entry name" value="von Willebrand factor, type A domain"/>
    <property type="match status" value="1"/>
</dbReference>
<dbReference type="PROSITE" id="PS50234">
    <property type="entry name" value="VWFA"/>
    <property type="match status" value="1"/>
</dbReference>
<dbReference type="EMBL" id="CAJOBB010000983">
    <property type="protein sequence ID" value="CAF3788701.1"/>
    <property type="molecule type" value="Genomic_DNA"/>
</dbReference>
<dbReference type="InterPro" id="IPR002035">
    <property type="entry name" value="VWF_A"/>
</dbReference>
<dbReference type="InterPro" id="IPR036465">
    <property type="entry name" value="vWFA_dom_sf"/>
</dbReference>
<proteinExistence type="predicted"/>
<dbReference type="GO" id="GO:0004674">
    <property type="term" value="F:protein serine/threonine kinase activity"/>
    <property type="evidence" value="ECO:0007669"/>
    <property type="project" value="TreeGrafter"/>
</dbReference>
<dbReference type="Proteomes" id="UP000663860">
    <property type="component" value="Unassembled WGS sequence"/>
</dbReference>
<dbReference type="PANTHER" id="PTHR47763">
    <property type="entry name" value="ALPHA-PROTEIN KINASE VWKA"/>
    <property type="match status" value="1"/>
</dbReference>
<dbReference type="AlphaFoldDB" id="A0A819B0F1"/>
<comment type="subcellular location">
    <subcellularLocation>
        <location evidence="1">Secreted</location>
    </subcellularLocation>
</comment>
<dbReference type="InterPro" id="IPR052969">
    <property type="entry name" value="Thr-specific_kinase-like"/>
</dbReference>
<protein>
    <recommendedName>
        <fullName evidence="4">VWFA domain-containing protein</fullName>
    </recommendedName>
</protein>
<reference evidence="6" key="1">
    <citation type="submission" date="2021-02" db="EMBL/GenBank/DDBJ databases">
        <authorList>
            <person name="Nowell W R."/>
        </authorList>
    </citation>
    <scope>NUCLEOTIDE SEQUENCE</scope>
</reference>
<evidence type="ECO:0000313" key="5">
    <source>
        <dbReference type="EMBL" id="CAF0748145.1"/>
    </source>
</evidence>
<organism evidence="6 7">
    <name type="scientific">Adineta steineri</name>
    <dbReference type="NCBI Taxonomy" id="433720"/>
    <lineage>
        <taxon>Eukaryota</taxon>
        <taxon>Metazoa</taxon>
        <taxon>Spiralia</taxon>
        <taxon>Gnathifera</taxon>
        <taxon>Rotifera</taxon>
        <taxon>Eurotatoria</taxon>
        <taxon>Bdelloidea</taxon>
        <taxon>Adinetida</taxon>
        <taxon>Adinetidae</taxon>
        <taxon>Adineta</taxon>
    </lineage>
</organism>
<dbReference type="Pfam" id="PF25106">
    <property type="entry name" value="VWA_4"/>
    <property type="match status" value="1"/>
</dbReference>
<accession>A0A819B0F1</accession>
<gene>
    <name evidence="5" type="ORF">IZO911_LOCUS3968</name>
    <name evidence="6" type="ORF">KXQ929_LOCUS16321</name>
</gene>
<dbReference type="EMBL" id="CAJNOE010000021">
    <property type="protein sequence ID" value="CAF0748145.1"/>
    <property type="molecule type" value="Genomic_DNA"/>
</dbReference>
<dbReference type="SUPFAM" id="SSF53300">
    <property type="entry name" value="vWA-like"/>
    <property type="match status" value="1"/>
</dbReference>
<dbReference type="CDD" id="cd00198">
    <property type="entry name" value="vWFA"/>
    <property type="match status" value="1"/>
</dbReference>
<evidence type="ECO:0000256" key="1">
    <source>
        <dbReference type="ARBA" id="ARBA00004613"/>
    </source>
</evidence>
<sequence>MTSSLHITKPDRPELAKHDASILDLVFAMDCTGSMASYIQSARDNIRAIVEEIVVSEKSDVRLALVEYRDHPPQEATFVTRVHDFTSKVNEMKGWLEQCQAHGGGDGPEAVADALHDVLKLSWRTQSTKIAILISDAPPHGLDPVGDGFPNGCPAGLDPFQIVRDMAQKHITLYTVGVEPPIMPYRDFFMSLAYITGGQYVPMINAKLLAKVIIGGVREEISLDHLMQNAQEDIDREMKKAEAEGVDEKEKAKRIAHLFASKNMHVQQMANFGGAHSTLAKESYSKCTNMFQMQQQFQAQQPPPSMYYQQAVAPLFIRPPVPSSYAQQAPPPPFVQHPLTGASYRQMQPLPFVQPPLPGASYQQMQPPTYSVTSTDVKTDEMNYDLLANQEVSEEQAARIVQKWQNRT</sequence>
<dbReference type="PANTHER" id="PTHR47763:SF1">
    <property type="entry name" value="DUF659 DOMAIN-CONTAINING PROTEIN"/>
    <property type="match status" value="1"/>
</dbReference>
<name>A0A819B0F1_9BILA</name>
<evidence type="ECO:0000313" key="6">
    <source>
        <dbReference type="EMBL" id="CAF3788701.1"/>
    </source>
</evidence>
<evidence type="ECO:0000259" key="4">
    <source>
        <dbReference type="PROSITE" id="PS50234"/>
    </source>
</evidence>
<dbReference type="Proteomes" id="UP000663868">
    <property type="component" value="Unassembled WGS sequence"/>
</dbReference>
<dbReference type="SMART" id="SM00327">
    <property type="entry name" value="VWA"/>
    <property type="match status" value="1"/>
</dbReference>
<evidence type="ECO:0000256" key="2">
    <source>
        <dbReference type="ARBA" id="ARBA00022525"/>
    </source>
</evidence>
<evidence type="ECO:0000256" key="3">
    <source>
        <dbReference type="ARBA" id="ARBA00022729"/>
    </source>
</evidence>
<feature type="domain" description="VWFA" evidence="4">
    <location>
        <begin position="24"/>
        <end position="221"/>
    </location>
</feature>
<dbReference type="InterPro" id="IPR056861">
    <property type="entry name" value="HMCN1-like_VWA"/>
</dbReference>
<comment type="caution">
    <text evidence="6">The sequence shown here is derived from an EMBL/GenBank/DDBJ whole genome shotgun (WGS) entry which is preliminary data.</text>
</comment>
<evidence type="ECO:0000313" key="7">
    <source>
        <dbReference type="Proteomes" id="UP000663868"/>
    </source>
</evidence>
<keyword evidence="2" id="KW-0964">Secreted</keyword>
<keyword evidence="3" id="KW-0732">Signal</keyword>
<dbReference type="GO" id="GO:0005737">
    <property type="term" value="C:cytoplasm"/>
    <property type="evidence" value="ECO:0007669"/>
    <property type="project" value="TreeGrafter"/>
</dbReference>